<feature type="domain" description="Insertion element IS150 protein InsJ-like helix-turn-helix" evidence="3">
    <location>
        <begin position="9"/>
        <end position="54"/>
    </location>
</feature>
<dbReference type="Pfam" id="PF13518">
    <property type="entry name" value="HTH_28"/>
    <property type="match status" value="1"/>
</dbReference>
<evidence type="ECO:0000256" key="1">
    <source>
        <dbReference type="ARBA" id="ARBA00038232"/>
    </source>
</evidence>
<dbReference type="InterPro" id="IPR010921">
    <property type="entry name" value="Trp_repressor/repl_initiator"/>
</dbReference>
<feature type="compositionally biased region" description="Basic and acidic residues" evidence="2">
    <location>
        <begin position="131"/>
        <end position="141"/>
    </location>
</feature>
<gene>
    <name evidence="4" type="ORF">P9B03_02660</name>
</gene>
<dbReference type="InterPro" id="IPR055247">
    <property type="entry name" value="InsJ-like_HTH"/>
</dbReference>
<dbReference type="EMBL" id="JARSFG010000003">
    <property type="protein sequence ID" value="MEC1177374.1"/>
    <property type="molecule type" value="Genomic_DNA"/>
</dbReference>
<name>A0AAW9NNS6_9BACL</name>
<dbReference type="SUPFAM" id="SSF48295">
    <property type="entry name" value="TrpR-like"/>
    <property type="match status" value="1"/>
</dbReference>
<comment type="caution">
    <text evidence="4">The sequence shown here is derived from an EMBL/GenBank/DDBJ whole genome shotgun (WGS) entry which is preliminary data.</text>
</comment>
<dbReference type="Gene3D" id="1.10.10.10">
    <property type="entry name" value="Winged helix-like DNA-binding domain superfamily/Winged helix DNA-binding domain"/>
    <property type="match status" value="1"/>
</dbReference>
<sequence>MGKYSEEFKWKVVQDYLTGTLGFTLITRKYGISDKSIVRRWVRVYKEFGRNGLTVKKKKQFYSVQFKLDVLHFMKQTGASYLDTAIRFKMNNPSVITKWNSTFRKEGIKGLQEKVKGRPSMSKKPKSISTKQEKEMSREEQLERENELLRLEVTYLKKLKAFRENPDAFLEKHKQRLPLNSKKKDSD</sequence>
<feature type="region of interest" description="Disordered" evidence="2">
    <location>
        <begin position="114"/>
        <end position="141"/>
    </location>
</feature>
<protein>
    <submittedName>
        <fullName evidence="4">Transposase</fullName>
    </submittedName>
</protein>
<reference evidence="4 5" key="1">
    <citation type="submission" date="2023-03" db="EMBL/GenBank/DDBJ databases">
        <title>Bacillus Genome Sequencing.</title>
        <authorList>
            <person name="Dunlap C."/>
        </authorList>
    </citation>
    <scope>NUCLEOTIDE SEQUENCE [LARGE SCALE GENOMIC DNA]</scope>
    <source>
        <strain evidence="4 5">B-59205</strain>
    </source>
</reference>
<evidence type="ECO:0000259" key="3">
    <source>
        <dbReference type="Pfam" id="PF13518"/>
    </source>
</evidence>
<comment type="similarity">
    <text evidence="1">Belongs to the IS150/IS1296 orfA family.</text>
</comment>
<dbReference type="GO" id="GO:0043565">
    <property type="term" value="F:sequence-specific DNA binding"/>
    <property type="evidence" value="ECO:0007669"/>
    <property type="project" value="InterPro"/>
</dbReference>
<keyword evidence="5" id="KW-1185">Reference proteome</keyword>
<dbReference type="RefSeq" id="WP_326121691.1">
    <property type="nucleotide sequence ID" value="NZ_JARSFG010000003.1"/>
</dbReference>
<accession>A0AAW9NNS6</accession>
<dbReference type="InterPro" id="IPR036388">
    <property type="entry name" value="WH-like_DNA-bd_sf"/>
</dbReference>
<dbReference type="AlphaFoldDB" id="A0AAW9NNS6"/>
<dbReference type="Proteomes" id="UP001344888">
    <property type="component" value="Unassembled WGS sequence"/>
</dbReference>
<dbReference type="PANTHER" id="PTHR33795">
    <property type="entry name" value="INSERTION ELEMENT IS150 PROTEIN INSJ"/>
    <property type="match status" value="1"/>
</dbReference>
<organism evidence="4 5">
    <name type="scientific">Metasolibacillus meyeri</name>
    <dbReference type="NCBI Taxonomy" id="1071052"/>
    <lineage>
        <taxon>Bacteria</taxon>
        <taxon>Bacillati</taxon>
        <taxon>Bacillota</taxon>
        <taxon>Bacilli</taxon>
        <taxon>Bacillales</taxon>
        <taxon>Caryophanaceae</taxon>
        <taxon>Metasolibacillus</taxon>
    </lineage>
</organism>
<proteinExistence type="inferred from homology"/>
<dbReference type="InterPro" id="IPR052057">
    <property type="entry name" value="IS150/IS1296_orfA-like"/>
</dbReference>
<evidence type="ECO:0000313" key="5">
    <source>
        <dbReference type="Proteomes" id="UP001344888"/>
    </source>
</evidence>
<evidence type="ECO:0000313" key="4">
    <source>
        <dbReference type="EMBL" id="MEC1177374.1"/>
    </source>
</evidence>
<dbReference type="PANTHER" id="PTHR33795:SF1">
    <property type="entry name" value="INSERTION ELEMENT IS150 PROTEIN INSJ"/>
    <property type="match status" value="1"/>
</dbReference>
<evidence type="ECO:0000256" key="2">
    <source>
        <dbReference type="SAM" id="MobiDB-lite"/>
    </source>
</evidence>